<name>A0A1A8MZ87_9TELE</name>
<keyword evidence="1" id="KW-0472">Membrane</keyword>
<keyword evidence="1" id="KW-0812">Transmembrane</keyword>
<feature type="transmembrane region" description="Helical" evidence="1">
    <location>
        <begin position="57"/>
        <end position="81"/>
    </location>
</feature>
<feature type="non-terminal residue" evidence="2">
    <location>
        <position position="1"/>
    </location>
</feature>
<organism evidence="2">
    <name type="scientific">Nothobranchius pienaari</name>
    <dbReference type="NCBI Taxonomy" id="704102"/>
    <lineage>
        <taxon>Eukaryota</taxon>
        <taxon>Metazoa</taxon>
        <taxon>Chordata</taxon>
        <taxon>Craniata</taxon>
        <taxon>Vertebrata</taxon>
        <taxon>Euteleostomi</taxon>
        <taxon>Actinopterygii</taxon>
        <taxon>Neopterygii</taxon>
        <taxon>Teleostei</taxon>
        <taxon>Neoteleostei</taxon>
        <taxon>Acanthomorphata</taxon>
        <taxon>Ovalentaria</taxon>
        <taxon>Atherinomorphae</taxon>
        <taxon>Cyprinodontiformes</taxon>
        <taxon>Nothobranchiidae</taxon>
        <taxon>Nothobranchius</taxon>
    </lineage>
</organism>
<dbReference type="EMBL" id="HAEF01020778">
    <property type="protein sequence ID" value="SBR61937.1"/>
    <property type="molecule type" value="Transcribed_RNA"/>
</dbReference>
<evidence type="ECO:0000313" key="2">
    <source>
        <dbReference type="EMBL" id="SBR61937.1"/>
    </source>
</evidence>
<accession>A0A1A8MZ87</accession>
<keyword evidence="1" id="KW-1133">Transmembrane helix</keyword>
<feature type="transmembrane region" description="Helical" evidence="1">
    <location>
        <begin position="93"/>
        <end position="113"/>
    </location>
</feature>
<reference evidence="2" key="1">
    <citation type="submission" date="2016-05" db="EMBL/GenBank/DDBJ databases">
        <authorList>
            <person name="Lavstsen T."/>
            <person name="Jespersen J.S."/>
        </authorList>
    </citation>
    <scope>NUCLEOTIDE SEQUENCE</scope>
    <source>
        <tissue evidence="2">Brain</tissue>
    </source>
</reference>
<gene>
    <name evidence="2" type="primary">Nfu_g_1_025998</name>
</gene>
<evidence type="ECO:0000256" key="1">
    <source>
        <dbReference type="SAM" id="Phobius"/>
    </source>
</evidence>
<reference evidence="2" key="2">
    <citation type="submission" date="2016-06" db="EMBL/GenBank/DDBJ databases">
        <title>The genome of a short-lived fish provides insights into sex chromosome evolution and the genetic control of aging.</title>
        <authorList>
            <person name="Reichwald K."/>
            <person name="Felder M."/>
            <person name="Petzold A."/>
            <person name="Koch P."/>
            <person name="Groth M."/>
            <person name="Platzer M."/>
        </authorList>
    </citation>
    <scope>NUCLEOTIDE SEQUENCE</scope>
    <source>
        <tissue evidence="2">Brain</tissue>
    </source>
</reference>
<proteinExistence type="predicted"/>
<dbReference type="AlphaFoldDB" id="A0A1A8MZ87"/>
<protein>
    <submittedName>
        <fullName evidence="2">Uncharacterized protein</fullName>
    </submittedName>
</protein>
<feature type="transmembrane region" description="Helical" evidence="1">
    <location>
        <begin position="14"/>
        <end position="36"/>
    </location>
</feature>
<sequence>AGLWLIEALTLADFSFYILSLMFVSYCSISVLCALIHTGPGEQGEGRERVAQSKQRAFHTIMAILGVLVLRFAGSVVWTIAFKLTPSDGCLTMASVAWSGIPSSLVLPLLFLYRKGKLGCCRKDIRLA</sequence>